<dbReference type="PANTHER" id="PTHR45702">
    <property type="entry name" value="ADAM10/ADAM17 METALLOPEPTIDASE FAMILY MEMBER"/>
    <property type="match status" value="1"/>
</dbReference>
<dbReference type="FunFam" id="4.10.70.10:FF:000003">
    <property type="entry name" value="Disintegrin and metalloproteinase domain-containing protein 17"/>
    <property type="match status" value="1"/>
</dbReference>
<dbReference type="AlphaFoldDB" id="A0A3B3Q6J5"/>
<organism evidence="4 5">
    <name type="scientific">Paramormyrops kingsleyae</name>
    <dbReference type="NCBI Taxonomy" id="1676925"/>
    <lineage>
        <taxon>Eukaryota</taxon>
        <taxon>Metazoa</taxon>
        <taxon>Chordata</taxon>
        <taxon>Craniata</taxon>
        <taxon>Vertebrata</taxon>
        <taxon>Euteleostomi</taxon>
        <taxon>Actinopterygii</taxon>
        <taxon>Neopterygii</taxon>
        <taxon>Teleostei</taxon>
        <taxon>Osteoglossocephala</taxon>
        <taxon>Osteoglossomorpha</taxon>
        <taxon>Osteoglossiformes</taxon>
        <taxon>Mormyridae</taxon>
        <taxon>Paramormyrops</taxon>
    </lineage>
</organism>
<dbReference type="InterPro" id="IPR051489">
    <property type="entry name" value="ADAM_Metalloproteinase"/>
</dbReference>
<evidence type="ECO:0000313" key="5">
    <source>
        <dbReference type="Proteomes" id="UP000261540"/>
    </source>
</evidence>
<dbReference type="PROSITE" id="PS50214">
    <property type="entry name" value="DISINTEGRIN_2"/>
    <property type="match status" value="1"/>
</dbReference>
<feature type="domain" description="Disintegrin" evidence="3">
    <location>
        <begin position="1"/>
        <end position="69"/>
    </location>
</feature>
<evidence type="ECO:0000259" key="3">
    <source>
        <dbReference type="PROSITE" id="PS50214"/>
    </source>
</evidence>
<dbReference type="GO" id="GO:0005886">
    <property type="term" value="C:plasma membrane"/>
    <property type="evidence" value="ECO:0007669"/>
    <property type="project" value="TreeGrafter"/>
</dbReference>
<keyword evidence="1" id="KW-1015">Disulfide bond</keyword>
<keyword evidence="5" id="KW-1185">Reference proteome</keyword>
<sequence>RPPFASEGEDCDPGLLHLQHDPCCTSECKFRPRVQCSPCCRNCTFEKAGKVCQESISATCKGESKCTGRCSGWAIVRTGAGRAGPRDTTRNV</sequence>
<name>A0A3B3Q6J5_9TELE</name>
<evidence type="ECO:0000313" key="4">
    <source>
        <dbReference type="Ensembl" id="ENSPKIP00000001459.1"/>
    </source>
</evidence>
<dbReference type="Gene3D" id="4.10.70.10">
    <property type="entry name" value="Disintegrin domain"/>
    <property type="match status" value="1"/>
</dbReference>
<dbReference type="GO" id="GO:0007219">
    <property type="term" value="P:Notch signaling pathway"/>
    <property type="evidence" value="ECO:0007669"/>
    <property type="project" value="TreeGrafter"/>
</dbReference>
<dbReference type="PANTHER" id="PTHR45702:SF6">
    <property type="entry name" value="DISINTEGRIN AND METALLOPROTEINASE DOMAIN-CONTAINING PROTEIN 17"/>
    <property type="match status" value="1"/>
</dbReference>
<reference evidence="4" key="2">
    <citation type="submission" date="2025-09" db="UniProtKB">
        <authorList>
            <consortium name="Ensembl"/>
        </authorList>
    </citation>
    <scope>IDENTIFICATION</scope>
</reference>
<accession>A0A3B3Q6J5</accession>
<dbReference type="InterPro" id="IPR001762">
    <property type="entry name" value="Disintegrin_dom"/>
</dbReference>
<dbReference type="Ensembl" id="ENSPKIT00000025379.1">
    <property type="protein sequence ID" value="ENSPKIP00000001459.1"/>
    <property type="gene ID" value="ENSPKIG00000019746.1"/>
</dbReference>
<evidence type="ECO:0000256" key="1">
    <source>
        <dbReference type="ARBA" id="ARBA00023157"/>
    </source>
</evidence>
<dbReference type="SUPFAM" id="SSF57552">
    <property type="entry name" value="Blood coagulation inhibitor (disintegrin)"/>
    <property type="match status" value="1"/>
</dbReference>
<dbReference type="GO" id="GO:0006509">
    <property type="term" value="P:membrane protein ectodomain proteolysis"/>
    <property type="evidence" value="ECO:0007669"/>
    <property type="project" value="TreeGrafter"/>
</dbReference>
<dbReference type="STRING" id="1676925.ENSPKIP00000001459"/>
<dbReference type="Proteomes" id="UP000261540">
    <property type="component" value="Unplaced"/>
</dbReference>
<proteinExistence type="predicted"/>
<dbReference type="SMART" id="SM00050">
    <property type="entry name" value="DISIN"/>
    <property type="match status" value="1"/>
</dbReference>
<dbReference type="Pfam" id="PF00200">
    <property type="entry name" value="Disintegrin"/>
    <property type="match status" value="1"/>
</dbReference>
<dbReference type="InterPro" id="IPR036436">
    <property type="entry name" value="Disintegrin_dom_sf"/>
</dbReference>
<protein>
    <recommendedName>
        <fullName evidence="3">Disintegrin domain-containing protein</fullName>
    </recommendedName>
</protein>
<evidence type="ECO:0000256" key="2">
    <source>
        <dbReference type="PROSITE-ProRule" id="PRU00068"/>
    </source>
</evidence>
<reference evidence="4" key="1">
    <citation type="submission" date="2025-08" db="UniProtKB">
        <authorList>
            <consortium name="Ensembl"/>
        </authorList>
    </citation>
    <scope>IDENTIFICATION</scope>
</reference>
<dbReference type="GO" id="GO:0004222">
    <property type="term" value="F:metalloendopeptidase activity"/>
    <property type="evidence" value="ECO:0007669"/>
    <property type="project" value="TreeGrafter"/>
</dbReference>
<comment type="caution">
    <text evidence="2">Lacks conserved residue(s) required for the propagation of feature annotation.</text>
</comment>